<sequence length="303" mass="35872">MNTNNNRIPSIRNPRVLRHVRNTTDAPTIAEARQEDSFDENIMYFCHRCYQVKAGTAFLGRNTPNKTCDACRGRDTPRRVIPLDDMVFLDSLDEEYHGTNDEFHQPNDQGMYTFTCYVCIDPELELMGDRQVMDRILDVVGQCDGYRYVLRNEADPMQSFDISFTGYCSRSLTYQQNNPDRERVRQHERMPVYDCHGRIQGVIKRQLGYVELEVRHESHPPADAVERLRYQQLERNIVPREIWEAISRSSQLTNAASVYRRIIREFPDSNISPMQVYYWWTRTFEREYRLHPDQLLSARMLVQ</sequence>
<comment type="caution">
    <text evidence="1">The sequence shown here is derived from an EMBL/GenBank/DDBJ whole genome shotgun (WGS) entry which is preliminary data.</text>
</comment>
<proteinExistence type="predicted"/>
<name>A0A8H7RTJ6_9FUNG</name>
<gene>
    <name evidence="1" type="ORF">INT45_013954</name>
</gene>
<dbReference type="AlphaFoldDB" id="A0A8H7RTJ6"/>
<accession>A0A8H7RTJ6</accession>
<dbReference type="OrthoDB" id="2290461at2759"/>
<keyword evidence="2" id="KW-1185">Reference proteome</keyword>
<feature type="non-terminal residue" evidence="1">
    <location>
        <position position="303"/>
    </location>
</feature>
<organism evidence="1 2">
    <name type="scientific">Circinella minor</name>
    <dbReference type="NCBI Taxonomy" id="1195481"/>
    <lineage>
        <taxon>Eukaryota</taxon>
        <taxon>Fungi</taxon>
        <taxon>Fungi incertae sedis</taxon>
        <taxon>Mucoromycota</taxon>
        <taxon>Mucoromycotina</taxon>
        <taxon>Mucoromycetes</taxon>
        <taxon>Mucorales</taxon>
        <taxon>Lichtheimiaceae</taxon>
        <taxon>Circinella</taxon>
    </lineage>
</organism>
<evidence type="ECO:0000313" key="1">
    <source>
        <dbReference type="EMBL" id="KAG2215596.1"/>
    </source>
</evidence>
<evidence type="ECO:0000313" key="2">
    <source>
        <dbReference type="Proteomes" id="UP000646827"/>
    </source>
</evidence>
<protein>
    <submittedName>
        <fullName evidence="1">Uncharacterized protein</fullName>
    </submittedName>
</protein>
<dbReference type="Proteomes" id="UP000646827">
    <property type="component" value="Unassembled WGS sequence"/>
</dbReference>
<dbReference type="EMBL" id="JAEPRB010000501">
    <property type="protein sequence ID" value="KAG2215596.1"/>
    <property type="molecule type" value="Genomic_DNA"/>
</dbReference>
<reference evidence="1 2" key="1">
    <citation type="submission" date="2020-12" db="EMBL/GenBank/DDBJ databases">
        <title>Metabolic potential, ecology and presence of endohyphal bacteria is reflected in genomic diversity of Mucoromycotina.</title>
        <authorList>
            <person name="Muszewska A."/>
            <person name="Okrasinska A."/>
            <person name="Steczkiewicz K."/>
            <person name="Drgas O."/>
            <person name="Orlowska M."/>
            <person name="Perlinska-Lenart U."/>
            <person name="Aleksandrzak-Piekarczyk T."/>
            <person name="Szatraj K."/>
            <person name="Zielenkiewicz U."/>
            <person name="Pilsyk S."/>
            <person name="Malc E."/>
            <person name="Mieczkowski P."/>
            <person name="Kruszewska J.S."/>
            <person name="Biernat P."/>
            <person name="Pawlowska J."/>
        </authorList>
    </citation>
    <scope>NUCLEOTIDE SEQUENCE [LARGE SCALE GENOMIC DNA]</scope>
    <source>
        <strain evidence="1 2">CBS 142.35</strain>
    </source>
</reference>